<dbReference type="PANTHER" id="PTHR11699">
    <property type="entry name" value="ALDEHYDE DEHYDROGENASE-RELATED"/>
    <property type="match status" value="1"/>
</dbReference>
<dbReference type="EMBL" id="QJJQ01000004">
    <property type="protein sequence ID" value="PXW87888.1"/>
    <property type="molecule type" value="Genomic_DNA"/>
</dbReference>
<evidence type="ECO:0000313" key="11">
    <source>
        <dbReference type="Proteomes" id="UP000247978"/>
    </source>
</evidence>
<evidence type="ECO:0000256" key="8">
    <source>
        <dbReference type="RuleBase" id="RU003345"/>
    </source>
</evidence>
<dbReference type="AlphaFoldDB" id="A0A2V3W486"/>
<dbReference type="Proteomes" id="UP000247978">
    <property type="component" value="Unassembled WGS sequence"/>
</dbReference>
<keyword evidence="2 8" id="KW-0560">Oxidoreductase</keyword>
<dbReference type="InterPro" id="IPR016160">
    <property type="entry name" value="Ald_DH_CS_CYS"/>
</dbReference>
<dbReference type="Gene3D" id="3.40.605.10">
    <property type="entry name" value="Aldehyde Dehydrogenase, Chain A, domain 1"/>
    <property type="match status" value="1"/>
</dbReference>
<evidence type="ECO:0000256" key="5">
    <source>
        <dbReference type="ARBA" id="ARBA00066984"/>
    </source>
</evidence>
<dbReference type="SUPFAM" id="SSF53720">
    <property type="entry name" value="ALDH-like"/>
    <property type="match status" value="1"/>
</dbReference>
<comment type="catalytic activity">
    <reaction evidence="3">
        <text>(2S)-3-sulfolactaldehyde + NAD(+) + H2O = (2S)-3-sulfolactate + NADH + 2 H(+)</text>
        <dbReference type="Rhea" id="RHEA:47932"/>
        <dbReference type="ChEBI" id="CHEBI:15377"/>
        <dbReference type="ChEBI" id="CHEBI:15378"/>
        <dbReference type="ChEBI" id="CHEBI:57540"/>
        <dbReference type="ChEBI" id="CHEBI:57945"/>
        <dbReference type="ChEBI" id="CHEBI:61289"/>
        <dbReference type="ChEBI" id="CHEBI:90109"/>
        <dbReference type="EC" id="1.2.1.97"/>
    </reaction>
    <physiologicalReaction direction="left-to-right" evidence="3">
        <dbReference type="Rhea" id="RHEA:47933"/>
    </physiologicalReaction>
</comment>
<keyword evidence="11" id="KW-1185">Reference proteome</keyword>
<dbReference type="FunFam" id="3.40.309.10:FF:000009">
    <property type="entry name" value="Aldehyde dehydrogenase A"/>
    <property type="match status" value="1"/>
</dbReference>
<sequence length="478" mass="52158">MEKSSLFINGEWIINDNQTFFESINPATKEVIGSSCLATEEQVDLAVQAANNAYNEWKLTPSPTRANYLSKISSELKKRRKELAEMMTMEMGKVLKESIGEVDVILQHIEYMHGEAKRLIGEIVPSSSPNRTIQMVREPLGVVACITPWNFPVVLAAYKIFSALITGNTVVWKPASEVALSAEIFTEVIEQSGIPKGVFNLVTGSGQTVGNKLATHENVNIIAFTGSTNVGKKITEMGSNTLKRVSLELGGKNAVIVLRDANLEEAANGIIQSAFTTTGQRCTAASRIIVERSVKAKLIDLLVERTKEMNVGNGLVEESDIGPVVNESQLETIESYVHQAVQEGGKVEIGGKRGSDLEGYFYEPTIISNVKPTDTIAHEEIFGPVLAVLEVDSYEEAMKINNDTIYGLSTSIYTNSLHFANKASREAVSGLVYINSGTSNAEIGVAFGGMKMSGNGHREVSNHSFDLMTEWKSIYTNY</sequence>
<dbReference type="InterPro" id="IPR016163">
    <property type="entry name" value="Ald_DH_C"/>
</dbReference>
<dbReference type="RefSeq" id="WP_110394720.1">
    <property type="nucleotide sequence ID" value="NZ_JADIJL010000007.1"/>
</dbReference>
<evidence type="ECO:0000256" key="4">
    <source>
        <dbReference type="ARBA" id="ARBA00054572"/>
    </source>
</evidence>
<evidence type="ECO:0000313" key="10">
    <source>
        <dbReference type="EMBL" id="PXW87888.1"/>
    </source>
</evidence>
<dbReference type="Gene3D" id="3.40.309.10">
    <property type="entry name" value="Aldehyde Dehydrogenase, Chain A, domain 2"/>
    <property type="match status" value="1"/>
</dbReference>
<proteinExistence type="inferred from homology"/>
<dbReference type="InterPro" id="IPR016162">
    <property type="entry name" value="Ald_DH_N"/>
</dbReference>
<accession>A0A2V3W486</accession>
<comment type="function">
    <text evidence="4">Part of the sulfo-TAL (or sulfo-SFT) pathway, a D-sulfoquinovose degradation pathway that produces sulfolactate (SL). Catalyzes the oxidation of 3-sulfolactaldehyde (SLA) to sulfolactate (SL).</text>
</comment>
<dbReference type="FunFam" id="3.40.605.10:FF:000007">
    <property type="entry name" value="NAD/NADP-dependent betaine aldehyde dehydrogenase"/>
    <property type="match status" value="1"/>
</dbReference>
<evidence type="ECO:0000256" key="3">
    <source>
        <dbReference type="ARBA" id="ARBA00050326"/>
    </source>
</evidence>
<evidence type="ECO:0000256" key="2">
    <source>
        <dbReference type="ARBA" id="ARBA00023002"/>
    </source>
</evidence>
<protein>
    <recommendedName>
        <fullName evidence="6">3-sulfolactaldehyde dehydrogenase</fullName>
        <ecNumber evidence="5">1.2.1.97</ecNumber>
    </recommendedName>
</protein>
<name>A0A2V3W486_9BACI</name>
<dbReference type="OrthoDB" id="9762913at2"/>
<evidence type="ECO:0000259" key="9">
    <source>
        <dbReference type="Pfam" id="PF00171"/>
    </source>
</evidence>
<feature type="domain" description="Aldehyde dehydrogenase" evidence="9">
    <location>
        <begin position="13"/>
        <end position="474"/>
    </location>
</feature>
<dbReference type="EC" id="1.2.1.97" evidence="5"/>
<dbReference type="PROSITE" id="PS00687">
    <property type="entry name" value="ALDEHYDE_DEHYDR_GLU"/>
    <property type="match status" value="1"/>
</dbReference>
<comment type="caution">
    <text evidence="10">The sequence shown here is derived from an EMBL/GenBank/DDBJ whole genome shotgun (WGS) entry which is preliminary data.</text>
</comment>
<evidence type="ECO:0000256" key="6">
    <source>
        <dbReference type="ARBA" id="ARBA00067277"/>
    </source>
</evidence>
<reference evidence="10 11" key="1">
    <citation type="submission" date="2018-05" db="EMBL/GenBank/DDBJ databases">
        <title>Genomic Encyclopedia of Type Strains, Phase IV (KMG-IV): sequencing the most valuable type-strain genomes for metagenomic binning, comparative biology and taxonomic classification.</title>
        <authorList>
            <person name="Goeker M."/>
        </authorList>
    </citation>
    <scope>NUCLEOTIDE SEQUENCE [LARGE SCALE GENOMIC DNA]</scope>
    <source>
        <strain evidence="10 11">DSM 28556</strain>
    </source>
</reference>
<dbReference type="InterPro" id="IPR029510">
    <property type="entry name" value="Ald_DH_CS_GLU"/>
</dbReference>
<dbReference type="Pfam" id="PF00171">
    <property type="entry name" value="Aldedh"/>
    <property type="match status" value="1"/>
</dbReference>
<comment type="similarity">
    <text evidence="1 8">Belongs to the aldehyde dehydrogenase family.</text>
</comment>
<gene>
    <name evidence="10" type="ORF">DFR56_10436</name>
</gene>
<feature type="active site" evidence="7">
    <location>
        <position position="248"/>
    </location>
</feature>
<dbReference type="GO" id="GO:0016620">
    <property type="term" value="F:oxidoreductase activity, acting on the aldehyde or oxo group of donors, NAD or NADP as acceptor"/>
    <property type="evidence" value="ECO:0007669"/>
    <property type="project" value="InterPro"/>
</dbReference>
<evidence type="ECO:0000256" key="1">
    <source>
        <dbReference type="ARBA" id="ARBA00009986"/>
    </source>
</evidence>
<dbReference type="InterPro" id="IPR015590">
    <property type="entry name" value="Aldehyde_DH_dom"/>
</dbReference>
<dbReference type="InterPro" id="IPR016161">
    <property type="entry name" value="Ald_DH/histidinol_DH"/>
</dbReference>
<dbReference type="PROSITE" id="PS00070">
    <property type="entry name" value="ALDEHYDE_DEHYDR_CYS"/>
    <property type="match status" value="1"/>
</dbReference>
<evidence type="ECO:0000256" key="7">
    <source>
        <dbReference type="PROSITE-ProRule" id="PRU10007"/>
    </source>
</evidence>
<organism evidence="10 11">
    <name type="scientific">Pseudogracilibacillus auburnensis</name>
    <dbReference type="NCBI Taxonomy" id="1494959"/>
    <lineage>
        <taxon>Bacteria</taxon>
        <taxon>Bacillati</taxon>
        <taxon>Bacillota</taxon>
        <taxon>Bacilli</taxon>
        <taxon>Bacillales</taxon>
        <taxon>Bacillaceae</taxon>
        <taxon>Pseudogracilibacillus</taxon>
    </lineage>
</organism>